<keyword evidence="2" id="KW-0255">Endonuclease</keyword>
<organism evidence="2 3">
    <name type="scientific">Geopseudomonas sagittaria</name>
    <dbReference type="NCBI Taxonomy" id="1135990"/>
    <lineage>
        <taxon>Bacteria</taxon>
        <taxon>Pseudomonadati</taxon>
        <taxon>Pseudomonadota</taxon>
        <taxon>Gammaproteobacteria</taxon>
        <taxon>Pseudomonadales</taxon>
        <taxon>Pseudomonadaceae</taxon>
        <taxon>Geopseudomonas</taxon>
    </lineage>
</organism>
<keyword evidence="2" id="KW-0540">Nuclease</keyword>
<proteinExistence type="predicted"/>
<dbReference type="GO" id="GO:0032259">
    <property type="term" value="P:methylation"/>
    <property type="evidence" value="ECO:0007669"/>
    <property type="project" value="UniProtKB-KW"/>
</dbReference>
<evidence type="ECO:0000313" key="2">
    <source>
        <dbReference type="EMBL" id="SFP64192.1"/>
    </source>
</evidence>
<sequence length="261" mass="29293">MSLKRWTTGQLKLAFHLYCHLPFGQLHSRHPEIVELAGLIGRTPSAVAMKLVNFASLDPAIIASGRRGLDGASKLDREVWTQFHADWEGLALECAGLLAVLRAEHNMPADDQERDEAGDGLALADFTGATRQVVVEQRIKQQFFRRAVLGSYRGRCCMSGLAEPRLLLASHIVPWRADKANRLNPANGLCLSALHDRAFDQGLITLEDDFTIRLSAQLRQRDEPFVREVLRPLAGRQIELPERFLPSVEFVAWHRQQVFVG</sequence>
<keyword evidence="2" id="KW-0378">Hydrolase</keyword>
<keyword evidence="2" id="KW-0808">Transferase</keyword>
<evidence type="ECO:0000259" key="1">
    <source>
        <dbReference type="Pfam" id="PF13391"/>
    </source>
</evidence>
<accession>A0A1I5S0F9</accession>
<protein>
    <submittedName>
        <fullName evidence="2">DNA (Cytosine-5)-methyltransferase 1/putative restriction endonuclease</fullName>
    </submittedName>
</protein>
<keyword evidence="3" id="KW-1185">Reference proteome</keyword>
<dbReference type="Pfam" id="PF13391">
    <property type="entry name" value="HNH_2"/>
    <property type="match status" value="1"/>
</dbReference>
<dbReference type="OrthoDB" id="529575at2"/>
<keyword evidence="2" id="KW-0489">Methyltransferase</keyword>
<evidence type="ECO:0000313" key="3">
    <source>
        <dbReference type="Proteomes" id="UP000243084"/>
    </source>
</evidence>
<dbReference type="RefSeq" id="WP_092429509.1">
    <property type="nucleotide sequence ID" value="NZ_FOXM01000004.1"/>
</dbReference>
<name>A0A1I5S0F9_9GAMM</name>
<dbReference type="GO" id="GO:0004519">
    <property type="term" value="F:endonuclease activity"/>
    <property type="evidence" value="ECO:0007669"/>
    <property type="project" value="UniProtKB-KW"/>
</dbReference>
<gene>
    <name evidence="2" type="ORF">SAMN05216229_104123</name>
</gene>
<dbReference type="AlphaFoldDB" id="A0A1I5S0F9"/>
<dbReference type="GO" id="GO:0008168">
    <property type="term" value="F:methyltransferase activity"/>
    <property type="evidence" value="ECO:0007669"/>
    <property type="project" value="UniProtKB-KW"/>
</dbReference>
<dbReference type="EMBL" id="FOXM01000004">
    <property type="protein sequence ID" value="SFP64192.1"/>
    <property type="molecule type" value="Genomic_DNA"/>
</dbReference>
<dbReference type="Proteomes" id="UP000243084">
    <property type="component" value="Unassembled WGS sequence"/>
</dbReference>
<feature type="domain" description="HNH nuclease" evidence="1">
    <location>
        <begin position="156"/>
        <end position="206"/>
    </location>
</feature>
<dbReference type="InterPro" id="IPR003615">
    <property type="entry name" value="HNH_nuc"/>
</dbReference>
<reference evidence="3" key="1">
    <citation type="submission" date="2016-10" db="EMBL/GenBank/DDBJ databases">
        <authorList>
            <person name="Varghese N."/>
            <person name="Submissions S."/>
        </authorList>
    </citation>
    <scope>NUCLEOTIDE SEQUENCE [LARGE SCALE GENOMIC DNA]</scope>
    <source>
        <strain evidence="3">JCM 18195</strain>
    </source>
</reference>